<dbReference type="NCBIfam" id="TIGR04096">
    <property type="entry name" value="dnd_rel_methyl"/>
    <property type="match status" value="1"/>
</dbReference>
<protein>
    <submittedName>
        <fullName evidence="1">DNA phosphorothioation-associated putative methyltransferase</fullName>
    </submittedName>
</protein>
<keyword evidence="1" id="KW-0489">Methyltransferase</keyword>
<accession>A0ABU1W2A1</accession>
<evidence type="ECO:0000313" key="2">
    <source>
        <dbReference type="Proteomes" id="UP001257909"/>
    </source>
</evidence>
<sequence length="622" mass="71090">MNAADFSKLVKQVTAGKKLPDAVYLHKDAFSVLPPLLAKFIKVVAAALKIADSDWNIVKLSKADFRLSLLHYPDFYSDPYPVLKQSVTVDLAKLQHRLTRYDEHDNPPILHRKELFVLAEHPDYESFCQITQEGEAAGLYDNPRMIGFKASWLRLIAKHGYEVVDGRLFRSSAVNTVADEHSIDRHKTALVRHELSAPMKTLAKHGFLQGDYSVFDYGCGRGDDLRELEAHGLDVSGWDPNFRPDADKVSSDVVNIGFVINVIEDKDERIDALLGSWELTQKLLVVSAMLANESHIAQFQPYKDGVITSRNTFQKYYNQSELKGFIETTLDENAIAISPGVFYVFRDKELEQEFQQSRQKRHYEWRHLTAPEPVSETQARLLFTQHETLFEAFWKSCLSLGRLPAEDEFTHYKELIALIGSPKKALRLVSHWYNSQELEQAAQMRKEDLLVYFALAQFQKHKGYAKQPDSLKRDIKAFFDNYSVAQTQAKDMLFNIANSQAIEAACVQLNQSIPSKLDYEDGVLHSITFHKSFMTQLNPLLRVYTGSALQLYGELDDIDLIKIHIHSGKLTLLGYDDFSKNQPLLAERVKIKMAQQSVDFFDYVDTINRPPLLDKLSFLAQF</sequence>
<keyword evidence="1" id="KW-0808">Transferase</keyword>
<dbReference type="GO" id="GO:0008168">
    <property type="term" value="F:methyltransferase activity"/>
    <property type="evidence" value="ECO:0007669"/>
    <property type="project" value="UniProtKB-KW"/>
</dbReference>
<dbReference type="EMBL" id="JAVDWR010000012">
    <property type="protein sequence ID" value="MDR7122077.1"/>
    <property type="molecule type" value="Genomic_DNA"/>
</dbReference>
<comment type="caution">
    <text evidence="1">The sequence shown here is derived from an EMBL/GenBank/DDBJ whole genome shotgun (WGS) entry which is preliminary data.</text>
</comment>
<keyword evidence="2" id="KW-1185">Reference proteome</keyword>
<name>A0ABU1W2A1_9GAMM</name>
<dbReference type="InterPro" id="IPR024019">
    <property type="entry name" value="CHP04096"/>
</dbReference>
<evidence type="ECO:0000313" key="1">
    <source>
        <dbReference type="EMBL" id="MDR7122077.1"/>
    </source>
</evidence>
<reference evidence="1 2" key="1">
    <citation type="submission" date="2023-07" db="EMBL/GenBank/DDBJ databases">
        <title>Sorghum-associated microbial communities from plants grown in Nebraska, USA.</title>
        <authorList>
            <person name="Schachtman D."/>
        </authorList>
    </citation>
    <scope>NUCLEOTIDE SEQUENCE [LARGE SCALE GENOMIC DNA]</scope>
    <source>
        <strain evidence="1 2">4138</strain>
    </source>
</reference>
<gene>
    <name evidence="1" type="ORF">J2W69_003034</name>
</gene>
<dbReference type="GO" id="GO:0032259">
    <property type="term" value="P:methylation"/>
    <property type="evidence" value="ECO:0007669"/>
    <property type="project" value="UniProtKB-KW"/>
</dbReference>
<proteinExistence type="predicted"/>
<organism evidence="1 2">
    <name type="scientific">Rheinheimera soli</name>
    <dbReference type="NCBI Taxonomy" id="443616"/>
    <lineage>
        <taxon>Bacteria</taxon>
        <taxon>Pseudomonadati</taxon>
        <taxon>Pseudomonadota</taxon>
        <taxon>Gammaproteobacteria</taxon>
        <taxon>Chromatiales</taxon>
        <taxon>Chromatiaceae</taxon>
        <taxon>Rheinheimera</taxon>
    </lineage>
</organism>
<dbReference type="RefSeq" id="WP_310279955.1">
    <property type="nucleotide sequence ID" value="NZ_JAVDWR010000012.1"/>
</dbReference>
<dbReference type="Proteomes" id="UP001257909">
    <property type="component" value="Unassembled WGS sequence"/>
</dbReference>